<feature type="chain" id="PRO_5032673895" evidence="1">
    <location>
        <begin position="24"/>
        <end position="301"/>
    </location>
</feature>
<proteinExistence type="predicted"/>
<dbReference type="EMBL" id="UYJE01008727">
    <property type="protein sequence ID" value="VDI66694.1"/>
    <property type="molecule type" value="Genomic_DNA"/>
</dbReference>
<sequence>MKHYSIVVASIYFNFLLTGVVISDKEVVYITHENVSIGRSINNSMCDIFALAQDKQEFNIISDGLYIDPPCSLYLIGVNNINNTYRFSGMCFKVYDIDIPCGRNDTIVIRGWAVDILNKTKPLSLYTTQSMLITEKTLRCDNKQDFSRNNEFCWEKISMLEILFYSPYKQSSGLTTLTVRTNALIGNLKTSALSPRAMERMTIQMSKCSCDNSTCRPCIPTSHDMYLEFLDRIIAIGSINNYNYKNNNNDKYDEDNKKNIEEESSSVDLNILLPSLFGSITTLAGAFVGVITCTPQKESVL</sequence>
<keyword evidence="1" id="KW-0732">Signal</keyword>
<protein>
    <submittedName>
        <fullName evidence="2">Uncharacterized protein</fullName>
    </submittedName>
</protein>
<evidence type="ECO:0000256" key="1">
    <source>
        <dbReference type="SAM" id="SignalP"/>
    </source>
</evidence>
<accession>A0A8B6GNP8</accession>
<keyword evidence="3" id="KW-1185">Reference proteome</keyword>
<feature type="signal peptide" evidence="1">
    <location>
        <begin position="1"/>
        <end position="23"/>
    </location>
</feature>
<comment type="caution">
    <text evidence="2">The sequence shown here is derived from an EMBL/GenBank/DDBJ whole genome shotgun (WGS) entry which is preliminary data.</text>
</comment>
<organism evidence="2 3">
    <name type="scientific">Mytilus galloprovincialis</name>
    <name type="common">Mediterranean mussel</name>
    <dbReference type="NCBI Taxonomy" id="29158"/>
    <lineage>
        <taxon>Eukaryota</taxon>
        <taxon>Metazoa</taxon>
        <taxon>Spiralia</taxon>
        <taxon>Lophotrochozoa</taxon>
        <taxon>Mollusca</taxon>
        <taxon>Bivalvia</taxon>
        <taxon>Autobranchia</taxon>
        <taxon>Pteriomorphia</taxon>
        <taxon>Mytilida</taxon>
        <taxon>Mytiloidea</taxon>
        <taxon>Mytilidae</taxon>
        <taxon>Mytilinae</taxon>
        <taxon>Mytilus</taxon>
    </lineage>
</organism>
<gene>
    <name evidence="2" type="ORF">MGAL_10B042392</name>
</gene>
<dbReference type="Proteomes" id="UP000596742">
    <property type="component" value="Unassembled WGS sequence"/>
</dbReference>
<evidence type="ECO:0000313" key="2">
    <source>
        <dbReference type="EMBL" id="VDI66694.1"/>
    </source>
</evidence>
<evidence type="ECO:0000313" key="3">
    <source>
        <dbReference type="Proteomes" id="UP000596742"/>
    </source>
</evidence>
<name>A0A8B6GNP8_MYTGA</name>
<dbReference type="AlphaFoldDB" id="A0A8B6GNP8"/>
<reference evidence="2" key="1">
    <citation type="submission" date="2018-11" db="EMBL/GenBank/DDBJ databases">
        <authorList>
            <person name="Alioto T."/>
            <person name="Alioto T."/>
        </authorList>
    </citation>
    <scope>NUCLEOTIDE SEQUENCE</scope>
</reference>